<keyword evidence="3" id="KW-0809">Transit peptide</keyword>
<gene>
    <name evidence="8" type="ORF">chiPu_0023046</name>
</gene>
<name>A0A401T9H9_CHIPU</name>
<dbReference type="PANTHER" id="PTHR46909:SF1">
    <property type="entry name" value="LARGE RIBOSOMAL SUBUNIT PROTEIN BL36M"/>
    <property type="match status" value="1"/>
</dbReference>
<dbReference type="NCBIfam" id="TIGR01022">
    <property type="entry name" value="rpmJ_bact"/>
    <property type="match status" value="1"/>
</dbReference>
<dbReference type="OMA" id="CATNPRH"/>
<dbReference type="GO" id="GO:0003735">
    <property type="term" value="F:structural constituent of ribosome"/>
    <property type="evidence" value="ECO:0007669"/>
    <property type="project" value="InterPro"/>
</dbReference>
<dbReference type="AlphaFoldDB" id="A0A401T9H9"/>
<dbReference type="InterPro" id="IPR000473">
    <property type="entry name" value="Ribosomal_bL36"/>
</dbReference>
<dbReference type="GO" id="GO:0006412">
    <property type="term" value="P:translation"/>
    <property type="evidence" value="ECO:0007669"/>
    <property type="project" value="InterPro"/>
</dbReference>
<dbReference type="InterPro" id="IPR035977">
    <property type="entry name" value="Ribosomal_bL36_sp"/>
</dbReference>
<dbReference type="GO" id="GO:0005762">
    <property type="term" value="C:mitochondrial large ribosomal subunit"/>
    <property type="evidence" value="ECO:0007669"/>
    <property type="project" value="TreeGrafter"/>
</dbReference>
<dbReference type="PANTHER" id="PTHR46909">
    <property type="entry name" value="39S RIBOSOMAL PROTEIN L36, MITOCHONDRIAL"/>
    <property type="match status" value="1"/>
</dbReference>
<evidence type="ECO:0000256" key="5">
    <source>
        <dbReference type="ARBA" id="ARBA00023128"/>
    </source>
</evidence>
<keyword evidence="5" id="KW-0496">Mitochondrion</keyword>
<reference evidence="8 9" key="1">
    <citation type="journal article" date="2018" name="Nat. Ecol. Evol.">
        <title>Shark genomes provide insights into elasmobranch evolution and the origin of vertebrates.</title>
        <authorList>
            <person name="Hara Y"/>
            <person name="Yamaguchi K"/>
            <person name="Onimaru K"/>
            <person name="Kadota M"/>
            <person name="Koyanagi M"/>
            <person name="Keeley SD"/>
            <person name="Tatsumi K"/>
            <person name="Tanaka K"/>
            <person name="Motone F"/>
            <person name="Kageyama Y"/>
            <person name="Nozu R"/>
            <person name="Adachi N"/>
            <person name="Nishimura O"/>
            <person name="Nakagawa R"/>
            <person name="Tanegashima C"/>
            <person name="Kiyatake I"/>
            <person name="Matsumoto R"/>
            <person name="Murakumo K"/>
            <person name="Nishida K"/>
            <person name="Terakita A"/>
            <person name="Kuratani S"/>
            <person name="Sato K"/>
            <person name="Hyodo S Kuraku.S."/>
        </authorList>
    </citation>
    <scope>NUCLEOTIDE SEQUENCE [LARGE SCALE GENOMIC DNA]</scope>
</reference>
<evidence type="ECO:0000256" key="1">
    <source>
        <dbReference type="ARBA" id="ARBA00004173"/>
    </source>
</evidence>
<dbReference type="OrthoDB" id="10265903at2759"/>
<evidence type="ECO:0000313" key="8">
    <source>
        <dbReference type="EMBL" id="GCC39274.1"/>
    </source>
</evidence>
<dbReference type="SUPFAM" id="SSF57840">
    <property type="entry name" value="Ribosomal protein L36"/>
    <property type="match status" value="1"/>
</dbReference>
<dbReference type="EMBL" id="BEZZ01014616">
    <property type="protein sequence ID" value="GCC39274.1"/>
    <property type="molecule type" value="Genomic_DNA"/>
</dbReference>
<proteinExistence type="inferred from homology"/>
<dbReference type="PROSITE" id="PS00828">
    <property type="entry name" value="RIBOSOMAL_L36"/>
    <property type="match status" value="1"/>
</dbReference>
<dbReference type="InterPro" id="IPR052143">
    <property type="entry name" value="Mitoribosomal_bL36m"/>
</dbReference>
<dbReference type="Pfam" id="PF00444">
    <property type="entry name" value="Ribosomal_L36"/>
    <property type="match status" value="1"/>
</dbReference>
<keyword evidence="9" id="KW-1185">Reference proteome</keyword>
<evidence type="ECO:0000256" key="2">
    <source>
        <dbReference type="ARBA" id="ARBA00007645"/>
    </source>
</evidence>
<dbReference type="HAMAP" id="MF_00251">
    <property type="entry name" value="Ribosomal_bL36"/>
    <property type="match status" value="1"/>
</dbReference>
<evidence type="ECO:0000256" key="4">
    <source>
        <dbReference type="ARBA" id="ARBA00022980"/>
    </source>
</evidence>
<evidence type="ECO:0000256" key="6">
    <source>
        <dbReference type="ARBA" id="ARBA00023274"/>
    </source>
</evidence>
<dbReference type="Proteomes" id="UP000287033">
    <property type="component" value="Unassembled WGS sequence"/>
</dbReference>
<accession>A0A401T9H9</accession>
<organism evidence="8 9">
    <name type="scientific">Chiloscyllium punctatum</name>
    <name type="common">Brownbanded bambooshark</name>
    <name type="synonym">Hemiscyllium punctatum</name>
    <dbReference type="NCBI Taxonomy" id="137246"/>
    <lineage>
        <taxon>Eukaryota</taxon>
        <taxon>Metazoa</taxon>
        <taxon>Chordata</taxon>
        <taxon>Craniata</taxon>
        <taxon>Vertebrata</taxon>
        <taxon>Chondrichthyes</taxon>
        <taxon>Elasmobranchii</taxon>
        <taxon>Galeomorphii</taxon>
        <taxon>Galeoidea</taxon>
        <taxon>Orectolobiformes</taxon>
        <taxon>Hemiscylliidae</taxon>
        <taxon>Chiloscyllium</taxon>
    </lineage>
</organism>
<evidence type="ECO:0000256" key="3">
    <source>
        <dbReference type="ARBA" id="ARBA00022946"/>
    </source>
</evidence>
<comment type="caution">
    <text evidence="8">The sequence shown here is derived from an EMBL/GenBank/DDBJ whole genome shotgun (WGS) entry which is preliminary data.</text>
</comment>
<keyword evidence="6 7" id="KW-0687">Ribonucleoprotein</keyword>
<evidence type="ECO:0000313" key="9">
    <source>
        <dbReference type="Proteomes" id="UP000287033"/>
    </source>
</evidence>
<protein>
    <recommendedName>
        <fullName evidence="7">Ribosomal protein</fullName>
    </recommendedName>
</protein>
<dbReference type="STRING" id="137246.A0A401T9H9"/>
<evidence type="ECO:0000256" key="7">
    <source>
        <dbReference type="RuleBase" id="RU000570"/>
    </source>
</evidence>
<sequence>MAFLVKNLLQVINKPLWQLSKCSILCRPSVCLVTHKPLSMVVTMKPKIGPDPFNTARFAVMPFLQPCQLQTVQDLAGMKTKSSLKKRCKDCFFVRRRGRLYVYCKSHPRHKQRQG</sequence>
<keyword evidence="4 7" id="KW-0689">Ribosomal protein</keyword>
<comment type="similarity">
    <text evidence="2 7">Belongs to the bacterial ribosomal protein bL36 family.</text>
</comment>
<comment type="subcellular location">
    <subcellularLocation>
        <location evidence="1">Mitochondrion</location>
    </subcellularLocation>
</comment>